<gene>
    <name evidence="2" type="ORF">EV665_102412</name>
</gene>
<protein>
    <submittedName>
        <fullName evidence="2">Uncharacterized protein</fullName>
    </submittedName>
</protein>
<accession>A0A4R2D236</accession>
<evidence type="ECO:0000313" key="3">
    <source>
        <dbReference type="Proteomes" id="UP000295351"/>
    </source>
</evidence>
<dbReference type="Proteomes" id="UP000295351">
    <property type="component" value="Unassembled WGS sequence"/>
</dbReference>
<evidence type="ECO:0000256" key="1">
    <source>
        <dbReference type="SAM" id="MobiDB-lite"/>
    </source>
</evidence>
<dbReference type="RefSeq" id="WP_133033314.1">
    <property type="nucleotide sequence ID" value="NZ_BAABEI010000012.1"/>
</dbReference>
<comment type="caution">
    <text evidence="2">The sequence shown here is derived from an EMBL/GenBank/DDBJ whole genome shotgun (WGS) entry which is preliminary data.</text>
</comment>
<name>A0A4R2D236_SHIGR</name>
<sequence>MTLRTGREATIWERGFAPVGFLVLLVTLFLSQFSLPDSANGAGHPPRAAAEGGVAPSPLSASGDEMWLPASGHAERRVAKAKSGLPEGDAAGKALASGAGVVLYPFETAAAVVFAAVDDAAPARLGPASFRSRAPPALSA</sequence>
<dbReference type="EMBL" id="SLVX01000002">
    <property type="protein sequence ID" value="TCN47891.1"/>
    <property type="molecule type" value="Genomic_DNA"/>
</dbReference>
<reference evidence="2 3" key="1">
    <citation type="submission" date="2019-03" db="EMBL/GenBank/DDBJ databases">
        <title>Genomic Encyclopedia of Type Strains, Phase IV (KMG-IV): sequencing the most valuable type-strain genomes for metagenomic binning, comparative biology and taxonomic classification.</title>
        <authorList>
            <person name="Goeker M."/>
        </authorList>
    </citation>
    <scope>NUCLEOTIDE SEQUENCE [LARGE SCALE GENOMIC DNA]</scope>
    <source>
        <strain evidence="2 3">DSM 18401</strain>
    </source>
</reference>
<feature type="region of interest" description="Disordered" evidence="1">
    <location>
        <begin position="40"/>
        <end position="66"/>
    </location>
</feature>
<dbReference type="AlphaFoldDB" id="A0A4R2D236"/>
<evidence type="ECO:0000313" key="2">
    <source>
        <dbReference type="EMBL" id="TCN47891.1"/>
    </source>
</evidence>
<organism evidence="2 3">
    <name type="scientific">Shinella granuli</name>
    <dbReference type="NCBI Taxonomy" id="323621"/>
    <lineage>
        <taxon>Bacteria</taxon>
        <taxon>Pseudomonadati</taxon>
        <taxon>Pseudomonadota</taxon>
        <taxon>Alphaproteobacteria</taxon>
        <taxon>Hyphomicrobiales</taxon>
        <taxon>Rhizobiaceae</taxon>
        <taxon>Shinella</taxon>
    </lineage>
</organism>
<keyword evidence="3" id="KW-1185">Reference proteome</keyword>
<proteinExistence type="predicted"/>